<dbReference type="Pfam" id="PF02518">
    <property type="entry name" value="HATPase_c"/>
    <property type="match status" value="1"/>
</dbReference>
<dbReference type="SMART" id="SM00304">
    <property type="entry name" value="HAMP"/>
    <property type="match status" value="1"/>
</dbReference>
<dbReference type="PROSITE" id="PS50885">
    <property type="entry name" value="HAMP"/>
    <property type="match status" value="1"/>
</dbReference>
<evidence type="ECO:0000313" key="15">
    <source>
        <dbReference type="Proteomes" id="UP000494269"/>
    </source>
</evidence>
<dbReference type="Pfam" id="PF00672">
    <property type="entry name" value="HAMP"/>
    <property type="match status" value="1"/>
</dbReference>
<dbReference type="InterPro" id="IPR013656">
    <property type="entry name" value="PAS_4"/>
</dbReference>
<dbReference type="GO" id="GO:0000155">
    <property type="term" value="F:phosphorelay sensor kinase activity"/>
    <property type="evidence" value="ECO:0007669"/>
    <property type="project" value="InterPro"/>
</dbReference>
<dbReference type="InterPro" id="IPR004358">
    <property type="entry name" value="Sig_transdc_His_kin-like_C"/>
</dbReference>
<evidence type="ECO:0000256" key="2">
    <source>
        <dbReference type="ARBA" id="ARBA00004370"/>
    </source>
</evidence>
<evidence type="ECO:0000256" key="8">
    <source>
        <dbReference type="ARBA" id="ARBA00022840"/>
    </source>
</evidence>
<dbReference type="PANTHER" id="PTHR43065:SF10">
    <property type="entry name" value="PEROXIDE STRESS-ACTIVATED HISTIDINE KINASE MAK3"/>
    <property type="match status" value="1"/>
</dbReference>
<dbReference type="InterPro" id="IPR000014">
    <property type="entry name" value="PAS"/>
</dbReference>
<evidence type="ECO:0000313" key="14">
    <source>
        <dbReference type="EMBL" id="CAB3742230.1"/>
    </source>
</evidence>
<dbReference type="InterPro" id="IPR036097">
    <property type="entry name" value="HisK_dim/P_sf"/>
</dbReference>
<dbReference type="InterPro" id="IPR003661">
    <property type="entry name" value="HisK_dim/P_dom"/>
</dbReference>
<evidence type="ECO:0000259" key="13">
    <source>
        <dbReference type="PROSITE" id="PS50885"/>
    </source>
</evidence>
<evidence type="ECO:0000256" key="6">
    <source>
        <dbReference type="ARBA" id="ARBA00022741"/>
    </source>
</evidence>
<feature type="domain" description="PAS" evidence="12">
    <location>
        <begin position="380"/>
        <end position="436"/>
    </location>
</feature>
<evidence type="ECO:0000256" key="5">
    <source>
        <dbReference type="ARBA" id="ARBA00022679"/>
    </source>
</evidence>
<keyword evidence="5 14" id="KW-0808">Transferase</keyword>
<comment type="subcellular location">
    <subcellularLocation>
        <location evidence="2">Membrane</location>
    </subcellularLocation>
</comment>
<evidence type="ECO:0000256" key="4">
    <source>
        <dbReference type="ARBA" id="ARBA00022553"/>
    </source>
</evidence>
<dbReference type="PANTHER" id="PTHR43065">
    <property type="entry name" value="SENSOR HISTIDINE KINASE"/>
    <property type="match status" value="1"/>
</dbReference>
<dbReference type="GO" id="GO:0016020">
    <property type="term" value="C:membrane"/>
    <property type="evidence" value="ECO:0007669"/>
    <property type="project" value="UniProtKB-SubCell"/>
</dbReference>
<gene>
    <name evidence="14" type="primary">sasA_17</name>
    <name evidence="14" type="ORF">LMG3441_05807</name>
</gene>
<dbReference type="RefSeq" id="WP_175171748.1">
    <property type="nucleotide sequence ID" value="NZ_CADIJQ010000015.1"/>
</dbReference>
<feature type="domain" description="Histidine kinase" evidence="11">
    <location>
        <begin position="520"/>
        <end position="752"/>
    </location>
</feature>
<name>A0A6S7AQ75_9BURK</name>
<dbReference type="PRINTS" id="PR00344">
    <property type="entry name" value="BCTRLSENSOR"/>
</dbReference>
<dbReference type="InterPro" id="IPR035965">
    <property type="entry name" value="PAS-like_dom_sf"/>
</dbReference>
<evidence type="ECO:0000256" key="10">
    <source>
        <dbReference type="SAM" id="Phobius"/>
    </source>
</evidence>
<dbReference type="SMART" id="SM00387">
    <property type="entry name" value="HATPase_c"/>
    <property type="match status" value="1"/>
</dbReference>
<dbReference type="InterPro" id="IPR017232">
    <property type="entry name" value="NtrY"/>
</dbReference>
<keyword evidence="8" id="KW-0067">ATP-binding</keyword>
<protein>
    <recommendedName>
        <fullName evidence="3">histidine kinase</fullName>
        <ecNumber evidence="3">2.7.13.3</ecNumber>
    </recommendedName>
</protein>
<keyword evidence="9" id="KW-0902">Two-component regulatory system</keyword>
<organism evidence="14 15">
    <name type="scientific">Achromobacter kerstersii</name>
    <dbReference type="NCBI Taxonomy" id="1353890"/>
    <lineage>
        <taxon>Bacteria</taxon>
        <taxon>Pseudomonadati</taxon>
        <taxon>Pseudomonadota</taxon>
        <taxon>Betaproteobacteria</taxon>
        <taxon>Burkholderiales</taxon>
        <taxon>Alcaligenaceae</taxon>
        <taxon>Achromobacter</taxon>
    </lineage>
</organism>
<evidence type="ECO:0000256" key="3">
    <source>
        <dbReference type="ARBA" id="ARBA00012438"/>
    </source>
</evidence>
<dbReference type="PROSITE" id="PS50109">
    <property type="entry name" value="HIS_KIN"/>
    <property type="match status" value="1"/>
</dbReference>
<keyword evidence="7 14" id="KW-0418">Kinase</keyword>
<dbReference type="SUPFAM" id="SSF47384">
    <property type="entry name" value="Homodimeric domain of signal transducing histidine kinase"/>
    <property type="match status" value="1"/>
</dbReference>
<feature type="domain" description="HAMP" evidence="13">
    <location>
        <begin position="316"/>
        <end position="368"/>
    </location>
</feature>
<dbReference type="EC" id="2.7.13.3" evidence="3"/>
<keyword evidence="4" id="KW-0597">Phosphoprotein</keyword>
<feature type="transmembrane region" description="Helical" evidence="10">
    <location>
        <begin position="40"/>
        <end position="63"/>
    </location>
</feature>
<sequence>MRLLLRLALMVGAVSGLALLGLLAWSTGNASRFARYYDTLLVLNGIFALALFVWVVALTVRLARQIRRRQFGARLTARFSLAFALIGVVPGALIYTVSVQFMSRSIESWFNVRVDTALEAGLNLGRAALDSLLADLDARARSMAMELNRSTDSGITLALTRLREANGVQEAMVFTGSGRMIAFSTSQYGQLLPAMPPSTVMNQLRLARGYSAAEADDPVTPGVEGGLHLRVVIPLTGPERYDNLLGAASEPRWLQLLQPVPEQIAHNANLVQQGFRDYQELALSRLGLRKLYGITLTLALLLAAFGAIAVALSLSKRLVRPLLSLAGGTQAVGVGDYRPLPEPPERDEVGQLTRSFNAMTRQLDEARRMVESNRQQLERSNVYLESVLSNLSSGVLVFDESFRVTTVNQGAQTILGADLRSVIGRPLETVDGMLEFANIVRQAFSTHAAVGSERQHWQQQFEIGPAQGGAPTAPHPLTLLARGTHLRVDGRGNGYLVVFDDITEVISANRTVAWGEVARRLAHEIKNPLTPIQLSAERLAMKLEGKLQPAEAQIVTRSTNTIVNQVASLKQMVDDFREYARTPPAVMQRIDFNALVADVLSLYGWEPDGAASRHVGKALNLDVKLEPGLPEIEGDPTQLRQVIHNLLSNARDAIAELGGEGRVSVTTQLMRSEQPDRADQQALRFTVADTGPGFPAQVMQRAFEPYVTTKSHGTGLGLAIVRKIVEEHGGRIDLANRKEGGARISILLTRLAPGTDTMDATAQEKDNAATQ</sequence>
<dbReference type="GO" id="GO:0005524">
    <property type="term" value="F:ATP binding"/>
    <property type="evidence" value="ECO:0007669"/>
    <property type="project" value="UniProtKB-KW"/>
</dbReference>
<dbReference type="InterPro" id="IPR036890">
    <property type="entry name" value="HATPase_C_sf"/>
</dbReference>
<feature type="transmembrane region" description="Helical" evidence="10">
    <location>
        <begin position="75"/>
        <end position="95"/>
    </location>
</feature>
<keyword evidence="10" id="KW-1133">Transmembrane helix</keyword>
<comment type="catalytic activity">
    <reaction evidence="1">
        <text>ATP + protein L-histidine = ADP + protein N-phospho-L-histidine.</text>
        <dbReference type="EC" id="2.7.13.3"/>
    </reaction>
</comment>
<evidence type="ECO:0000256" key="7">
    <source>
        <dbReference type="ARBA" id="ARBA00022777"/>
    </source>
</evidence>
<evidence type="ECO:0000259" key="11">
    <source>
        <dbReference type="PROSITE" id="PS50109"/>
    </source>
</evidence>
<proteinExistence type="predicted"/>
<keyword evidence="10" id="KW-0812">Transmembrane</keyword>
<evidence type="ECO:0000256" key="1">
    <source>
        <dbReference type="ARBA" id="ARBA00000085"/>
    </source>
</evidence>
<dbReference type="PROSITE" id="PS50112">
    <property type="entry name" value="PAS"/>
    <property type="match status" value="1"/>
</dbReference>
<reference evidence="14 15" key="1">
    <citation type="submission" date="2020-04" db="EMBL/GenBank/DDBJ databases">
        <authorList>
            <person name="De Canck E."/>
        </authorList>
    </citation>
    <scope>NUCLEOTIDE SEQUENCE [LARGE SCALE GENOMIC DNA]</scope>
    <source>
        <strain evidence="14 15">LMG 3441</strain>
    </source>
</reference>
<dbReference type="CDD" id="cd06225">
    <property type="entry name" value="HAMP"/>
    <property type="match status" value="1"/>
</dbReference>
<dbReference type="SMART" id="SM00388">
    <property type="entry name" value="HisKA"/>
    <property type="match status" value="1"/>
</dbReference>
<evidence type="ECO:0000259" key="12">
    <source>
        <dbReference type="PROSITE" id="PS50112"/>
    </source>
</evidence>
<dbReference type="Gene3D" id="3.30.450.20">
    <property type="entry name" value="PAS domain"/>
    <property type="match status" value="1"/>
</dbReference>
<dbReference type="AlphaFoldDB" id="A0A6S7AQ75"/>
<keyword evidence="10" id="KW-0472">Membrane</keyword>
<evidence type="ECO:0000256" key="9">
    <source>
        <dbReference type="ARBA" id="ARBA00023012"/>
    </source>
</evidence>
<dbReference type="SUPFAM" id="SSF158472">
    <property type="entry name" value="HAMP domain-like"/>
    <property type="match status" value="1"/>
</dbReference>
<dbReference type="Pfam" id="PF00512">
    <property type="entry name" value="HisKA"/>
    <property type="match status" value="1"/>
</dbReference>
<dbReference type="SUPFAM" id="SSF55874">
    <property type="entry name" value="ATPase domain of HSP90 chaperone/DNA topoisomerase II/histidine kinase"/>
    <property type="match status" value="1"/>
</dbReference>
<dbReference type="InterPro" id="IPR003594">
    <property type="entry name" value="HATPase_dom"/>
</dbReference>
<dbReference type="Gene3D" id="1.10.287.130">
    <property type="match status" value="1"/>
</dbReference>
<dbReference type="SUPFAM" id="SSF55785">
    <property type="entry name" value="PYP-like sensor domain (PAS domain)"/>
    <property type="match status" value="1"/>
</dbReference>
<accession>A0A6S7AQ75</accession>
<keyword evidence="15" id="KW-1185">Reference proteome</keyword>
<feature type="transmembrane region" description="Helical" evidence="10">
    <location>
        <begin position="291"/>
        <end position="314"/>
    </location>
</feature>
<dbReference type="PIRSF" id="PIRSF037532">
    <property type="entry name" value="STHK_NtrY"/>
    <property type="match status" value="1"/>
</dbReference>
<dbReference type="Proteomes" id="UP000494269">
    <property type="component" value="Unassembled WGS sequence"/>
</dbReference>
<dbReference type="Gene3D" id="6.10.340.10">
    <property type="match status" value="1"/>
</dbReference>
<dbReference type="CDD" id="cd00082">
    <property type="entry name" value="HisKA"/>
    <property type="match status" value="1"/>
</dbReference>
<keyword evidence="6" id="KW-0547">Nucleotide-binding</keyword>
<dbReference type="EMBL" id="CADIJQ010000015">
    <property type="protein sequence ID" value="CAB3742230.1"/>
    <property type="molecule type" value="Genomic_DNA"/>
</dbReference>
<dbReference type="InterPro" id="IPR005467">
    <property type="entry name" value="His_kinase_dom"/>
</dbReference>
<dbReference type="InterPro" id="IPR003660">
    <property type="entry name" value="HAMP_dom"/>
</dbReference>
<dbReference type="Gene3D" id="3.30.565.10">
    <property type="entry name" value="Histidine kinase-like ATPase, C-terminal domain"/>
    <property type="match status" value="1"/>
</dbReference>
<dbReference type="Pfam" id="PF08448">
    <property type="entry name" value="PAS_4"/>
    <property type="match status" value="1"/>
</dbReference>